<keyword evidence="4 9" id="KW-1133">Transmembrane helix</keyword>
<name>A0A6M8SS85_9NEIS</name>
<evidence type="ECO:0000256" key="8">
    <source>
        <dbReference type="PROSITE-ProRule" id="PRU00284"/>
    </source>
</evidence>
<evidence type="ECO:0000256" key="1">
    <source>
        <dbReference type="ARBA" id="ARBA00004651"/>
    </source>
</evidence>
<keyword evidence="6 8" id="KW-0807">Transducer</keyword>
<dbReference type="PRINTS" id="PR00260">
    <property type="entry name" value="CHEMTRNSDUCR"/>
</dbReference>
<dbReference type="KEGG" id="dee:HQN60_09790"/>
<evidence type="ECO:0000256" key="2">
    <source>
        <dbReference type="ARBA" id="ARBA00022475"/>
    </source>
</evidence>
<keyword evidence="3 9" id="KW-0812">Transmembrane</keyword>
<dbReference type="PROSITE" id="PS50111">
    <property type="entry name" value="CHEMOTAXIS_TRANSDUC_2"/>
    <property type="match status" value="1"/>
</dbReference>
<dbReference type="InterPro" id="IPR033480">
    <property type="entry name" value="sCache_2"/>
</dbReference>
<dbReference type="Proteomes" id="UP000504844">
    <property type="component" value="Chromosome"/>
</dbReference>
<dbReference type="Pfam" id="PF00015">
    <property type="entry name" value="MCPsignal"/>
    <property type="match status" value="1"/>
</dbReference>
<accession>A0A6M8SS85</accession>
<keyword evidence="2" id="KW-1003">Cell membrane</keyword>
<protein>
    <submittedName>
        <fullName evidence="11">Cache domain-containing protein</fullName>
    </submittedName>
</protein>
<dbReference type="EMBL" id="CP054143">
    <property type="protein sequence ID" value="QKJ68172.1"/>
    <property type="molecule type" value="Genomic_DNA"/>
</dbReference>
<dbReference type="InterPro" id="IPR004090">
    <property type="entry name" value="Chemotax_Me-accpt_rcpt"/>
</dbReference>
<gene>
    <name evidence="11" type="ORF">HQN60_09790</name>
</gene>
<dbReference type="GO" id="GO:0006935">
    <property type="term" value="P:chemotaxis"/>
    <property type="evidence" value="ECO:0007669"/>
    <property type="project" value="InterPro"/>
</dbReference>
<evidence type="ECO:0000256" key="7">
    <source>
        <dbReference type="ARBA" id="ARBA00029447"/>
    </source>
</evidence>
<comment type="subcellular location">
    <subcellularLocation>
        <location evidence="1">Cell membrane</location>
        <topology evidence="1">Multi-pass membrane protein</topology>
    </subcellularLocation>
</comment>
<keyword evidence="12" id="KW-1185">Reference proteome</keyword>
<dbReference type="CDD" id="cd11386">
    <property type="entry name" value="MCP_signal"/>
    <property type="match status" value="1"/>
</dbReference>
<evidence type="ECO:0000256" key="4">
    <source>
        <dbReference type="ARBA" id="ARBA00022989"/>
    </source>
</evidence>
<dbReference type="InterPro" id="IPR004089">
    <property type="entry name" value="MCPsignal_dom"/>
</dbReference>
<dbReference type="FunFam" id="1.10.287.950:FF:000001">
    <property type="entry name" value="Methyl-accepting chemotaxis sensory transducer"/>
    <property type="match status" value="1"/>
</dbReference>
<proteinExistence type="inferred from homology"/>
<evidence type="ECO:0000256" key="5">
    <source>
        <dbReference type="ARBA" id="ARBA00023136"/>
    </source>
</evidence>
<dbReference type="PANTHER" id="PTHR32089:SF112">
    <property type="entry name" value="LYSOZYME-LIKE PROTEIN-RELATED"/>
    <property type="match status" value="1"/>
</dbReference>
<dbReference type="SUPFAM" id="SSF58104">
    <property type="entry name" value="Methyl-accepting chemotaxis protein (MCP) signaling domain"/>
    <property type="match status" value="1"/>
</dbReference>
<feature type="domain" description="Methyl-accepting transducer" evidence="10">
    <location>
        <begin position="266"/>
        <end position="502"/>
    </location>
</feature>
<evidence type="ECO:0000259" key="10">
    <source>
        <dbReference type="PROSITE" id="PS50111"/>
    </source>
</evidence>
<dbReference type="Gene3D" id="3.30.450.20">
    <property type="entry name" value="PAS domain"/>
    <property type="match status" value="1"/>
</dbReference>
<dbReference type="GO" id="GO:0005886">
    <property type="term" value="C:plasma membrane"/>
    <property type="evidence" value="ECO:0007669"/>
    <property type="project" value="UniProtKB-SubCell"/>
</dbReference>
<dbReference type="PANTHER" id="PTHR32089">
    <property type="entry name" value="METHYL-ACCEPTING CHEMOTAXIS PROTEIN MCPB"/>
    <property type="match status" value="1"/>
</dbReference>
<keyword evidence="5 9" id="KW-0472">Membrane</keyword>
<reference evidence="11 12" key="1">
    <citation type="submission" date="2020-05" db="EMBL/GenBank/DDBJ databases">
        <title>Complete genome sequence of Deefgea sp. D17.</title>
        <authorList>
            <person name="Bae J.-W."/>
            <person name="Han J.E."/>
        </authorList>
    </citation>
    <scope>NUCLEOTIDE SEQUENCE [LARGE SCALE GENOMIC DNA]</scope>
    <source>
        <strain evidence="11 12">D17</strain>
    </source>
</reference>
<dbReference type="GO" id="GO:0007165">
    <property type="term" value="P:signal transduction"/>
    <property type="evidence" value="ECO:0007669"/>
    <property type="project" value="UniProtKB-KW"/>
</dbReference>
<organism evidence="11 12">
    <name type="scientific">Deefgea piscis</name>
    <dbReference type="NCBI Taxonomy" id="2739061"/>
    <lineage>
        <taxon>Bacteria</taxon>
        <taxon>Pseudomonadati</taxon>
        <taxon>Pseudomonadota</taxon>
        <taxon>Betaproteobacteria</taxon>
        <taxon>Neisseriales</taxon>
        <taxon>Chitinibacteraceae</taxon>
        <taxon>Deefgea</taxon>
    </lineage>
</organism>
<evidence type="ECO:0000313" key="11">
    <source>
        <dbReference type="EMBL" id="QKJ68172.1"/>
    </source>
</evidence>
<dbReference type="Pfam" id="PF17200">
    <property type="entry name" value="sCache_2"/>
    <property type="match status" value="1"/>
</dbReference>
<dbReference type="SMART" id="SM01049">
    <property type="entry name" value="Cache_2"/>
    <property type="match status" value="1"/>
</dbReference>
<evidence type="ECO:0000256" key="9">
    <source>
        <dbReference type="SAM" id="Phobius"/>
    </source>
</evidence>
<sequence>MSLKIRTRLLLLSILALSGMAIIMAIGLYNQKQVTLDERKFAIKSQVETAVSIIKHYQDLNRSGVMSVEEAQKSAIAAMRHVRYGNGESFFITDTQQVYKLSPNKPEFEGQNKSTLQDKKGKFLLQDLTRAAQQGGGYVDYYFSKLGSTEALLKISYAALIPEWNWVIGTGVYIDDIDAEMKKILIWGLIELAILAILVSLLAWLITASILRQLGGEPSEGIKLMQQLAQGDLQLKMQQAPAGSMFASLAEMAASLRKVMLDVKNDADVLNQQATQIAQSSQSIALAANQQTDATSAMAAAMEELTVSISHISDSSSLTEQASRQATALSRDGVEQVAMATTTMEHIAASVTQASGQIRALDTQAREISGIAAVIKDIAGQTNLLALNAAIEAARAGEQGRGFAVVADEVRKLAERTASATVHIETMLNAIQGETVNVVAVMDEAIPQVVRGVALAQQVKQSLSQIQEGAEATLTHLHEVASATREQSLASNSIAMRVEDISQMVEKTSSAIAQTAQNASQVEQVAIQLNRVVGQFKV</sequence>
<dbReference type="SMART" id="SM00283">
    <property type="entry name" value="MA"/>
    <property type="match status" value="1"/>
</dbReference>
<feature type="transmembrane region" description="Helical" evidence="9">
    <location>
        <begin position="184"/>
        <end position="206"/>
    </location>
</feature>
<evidence type="ECO:0000313" key="12">
    <source>
        <dbReference type="Proteomes" id="UP000504844"/>
    </source>
</evidence>
<comment type="similarity">
    <text evidence="7">Belongs to the methyl-accepting chemotaxis (MCP) protein family.</text>
</comment>
<evidence type="ECO:0000256" key="3">
    <source>
        <dbReference type="ARBA" id="ARBA00022692"/>
    </source>
</evidence>
<evidence type="ECO:0000256" key="6">
    <source>
        <dbReference type="ARBA" id="ARBA00023224"/>
    </source>
</evidence>
<dbReference type="AlphaFoldDB" id="A0A6M8SS85"/>
<dbReference type="GO" id="GO:0004888">
    <property type="term" value="F:transmembrane signaling receptor activity"/>
    <property type="evidence" value="ECO:0007669"/>
    <property type="project" value="InterPro"/>
</dbReference>
<dbReference type="Gene3D" id="1.10.287.950">
    <property type="entry name" value="Methyl-accepting chemotaxis protein"/>
    <property type="match status" value="1"/>
</dbReference>